<feature type="region of interest" description="Disordered" evidence="6">
    <location>
        <begin position="107"/>
        <end position="213"/>
    </location>
</feature>
<gene>
    <name evidence="7" type="ORF">WJX73_008233</name>
</gene>
<keyword evidence="8" id="KW-1185">Reference proteome</keyword>
<keyword evidence="4 5" id="KW-0539">Nucleus</keyword>
<feature type="compositionally biased region" description="Polar residues" evidence="6">
    <location>
        <begin position="185"/>
        <end position="195"/>
    </location>
</feature>
<dbReference type="GO" id="GO:0005634">
    <property type="term" value="C:nucleus"/>
    <property type="evidence" value="ECO:0007669"/>
    <property type="project" value="UniProtKB-SubCell"/>
</dbReference>
<dbReference type="GO" id="GO:0042254">
    <property type="term" value="P:ribosome biogenesis"/>
    <property type="evidence" value="ECO:0007669"/>
    <property type="project" value="UniProtKB-KW"/>
</dbReference>
<dbReference type="EMBL" id="JALJOQ010000012">
    <property type="protein sequence ID" value="KAK9811038.1"/>
    <property type="molecule type" value="Genomic_DNA"/>
</dbReference>
<comment type="subcellular location">
    <subcellularLocation>
        <location evidence="1 5">Nucleus</location>
    </subcellularLocation>
</comment>
<evidence type="ECO:0000313" key="7">
    <source>
        <dbReference type="EMBL" id="KAK9811038.1"/>
    </source>
</evidence>
<accession>A0AAW1PMC7</accession>
<evidence type="ECO:0000256" key="1">
    <source>
        <dbReference type="ARBA" id="ARBA00004123"/>
    </source>
</evidence>
<evidence type="ECO:0000313" key="8">
    <source>
        <dbReference type="Proteomes" id="UP001465755"/>
    </source>
</evidence>
<feature type="compositionally biased region" description="Basic and acidic residues" evidence="6">
    <location>
        <begin position="58"/>
        <end position="76"/>
    </location>
</feature>
<feature type="region of interest" description="Disordered" evidence="6">
    <location>
        <begin position="37"/>
        <end position="83"/>
    </location>
</feature>
<evidence type="ECO:0000256" key="4">
    <source>
        <dbReference type="ARBA" id="ARBA00023242"/>
    </source>
</evidence>
<proteinExistence type="inferred from homology"/>
<evidence type="ECO:0000256" key="2">
    <source>
        <dbReference type="ARBA" id="ARBA00010077"/>
    </source>
</evidence>
<evidence type="ECO:0000256" key="6">
    <source>
        <dbReference type="SAM" id="MobiDB-lite"/>
    </source>
</evidence>
<dbReference type="Proteomes" id="UP001465755">
    <property type="component" value="Unassembled WGS sequence"/>
</dbReference>
<feature type="compositionally biased region" description="Basic and acidic residues" evidence="6">
    <location>
        <begin position="175"/>
        <end position="184"/>
    </location>
</feature>
<keyword evidence="3 5" id="KW-0690">Ribosome biogenesis</keyword>
<feature type="compositionally biased region" description="Low complexity" evidence="6">
    <location>
        <begin position="143"/>
        <end position="156"/>
    </location>
</feature>
<comment type="caution">
    <text evidence="7">The sequence shown here is derived from an EMBL/GenBank/DDBJ whole genome shotgun (WGS) entry which is preliminary data.</text>
</comment>
<comment type="function">
    <text evidence="5">Involved in ribosomal large subunit assembly.</text>
</comment>
<dbReference type="Pfam" id="PF04939">
    <property type="entry name" value="RRS1"/>
    <property type="match status" value="1"/>
</dbReference>
<organism evidence="7 8">
    <name type="scientific">Symbiochloris irregularis</name>
    <dbReference type="NCBI Taxonomy" id="706552"/>
    <lineage>
        <taxon>Eukaryota</taxon>
        <taxon>Viridiplantae</taxon>
        <taxon>Chlorophyta</taxon>
        <taxon>core chlorophytes</taxon>
        <taxon>Trebouxiophyceae</taxon>
        <taxon>Trebouxiales</taxon>
        <taxon>Trebouxiaceae</taxon>
        <taxon>Symbiochloris</taxon>
    </lineage>
</organism>
<protein>
    <recommendedName>
        <fullName evidence="5">Ribosome biogenesis regulatory protein</fullName>
    </recommendedName>
</protein>
<evidence type="ECO:0000256" key="3">
    <source>
        <dbReference type="ARBA" id="ARBA00022517"/>
    </source>
</evidence>
<name>A0AAW1PMC7_9CHLO</name>
<dbReference type="InterPro" id="IPR007023">
    <property type="entry name" value="Ribosom_reg"/>
</dbReference>
<sequence length="213" mass="23518">MESARIEPDAALEFDLGNLCAFDPSPLDESQLRADPDGVLAQLPPPTTALPRHKPLPKPREPTKWEKFAQQKGIDKKQKRSKLVYDEGEKEWRRRYGYKRANDPAEIPIIEAKAGEEPGEDPFTKQREEKREGVKAQEKRQLANAKASAKAGAPPSTLRLAATLPSKGKGKPNKRRELADDVRSASRQAGVSTASMGKFDQRLALEKPGSSLA</sequence>
<comment type="similarity">
    <text evidence="2 5">Belongs to the RRS1 family.</text>
</comment>
<feature type="compositionally biased region" description="Basic and acidic residues" evidence="6">
    <location>
        <begin position="122"/>
        <end position="141"/>
    </location>
</feature>
<dbReference type="AlphaFoldDB" id="A0AAW1PMC7"/>
<evidence type="ECO:0000256" key="5">
    <source>
        <dbReference type="RuleBase" id="RU364132"/>
    </source>
</evidence>
<reference evidence="7 8" key="1">
    <citation type="journal article" date="2024" name="Nat. Commun.">
        <title>Phylogenomics reveals the evolutionary origins of lichenization in chlorophyte algae.</title>
        <authorList>
            <person name="Puginier C."/>
            <person name="Libourel C."/>
            <person name="Otte J."/>
            <person name="Skaloud P."/>
            <person name="Haon M."/>
            <person name="Grisel S."/>
            <person name="Petersen M."/>
            <person name="Berrin J.G."/>
            <person name="Delaux P.M."/>
            <person name="Dal Grande F."/>
            <person name="Keller J."/>
        </authorList>
    </citation>
    <scope>NUCLEOTIDE SEQUENCE [LARGE SCALE GENOMIC DNA]</scope>
    <source>
        <strain evidence="7 8">SAG 2036</strain>
    </source>
</reference>